<proteinExistence type="predicted"/>
<protein>
    <submittedName>
        <fullName evidence="1">Uncharacterized protein</fullName>
    </submittedName>
</protein>
<evidence type="ECO:0000313" key="1">
    <source>
        <dbReference type="EMBL" id="GIX96684.1"/>
    </source>
</evidence>
<gene>
    <name evidence="1" type="ORF">CDAR_274841</name>
</gene>
<keyword evidence="2" id="KW-1185">Reference proteome</keyword>
<comment type="caution">
    <text evidence="1">The sequence shown here is derived from an EMBL/GenBank/DDBJ whole genome shotgun (WGS) entry which is preliminary data.</text>
</comment>
<name>A0AAV4PHW1_9ARAC</name>
<organism evidence="1 2">
    <name type="scientific">Caerostris darwini</name>
    <dbReference type="NCBI Taxonomy" id="1538125"/>
    <lineage>
        <taxon>Eukaryota</taxon>
        <taxon>Metazoa</taxon>
        <taxon>Ecdysozoa</taxon>
        <taxon>Arthropoda</taxon>
        <taxon>Chelicerata</taxon>
        <taxon>Arachnida</taxon>
        <taxon>Araneae</taxon>
        <taxon>Araneomorphae</taxon>
        <taxon>Entelegynae</taxon>
        <taxon>Araneoidea</taxon>
        <taxon>Araneidae</taxon>
        <taxon>Caerostris</taxon>
    </lineage>
</organism>
<accession>A0AAV4PHW1</accession>
<evidence type="ECO:0000313" key="2">
    <source>
        <dbReference type="Proteomes" id="UP001054837"/>
    </source>
</evidence>
<dbReference type="Proteomes" id="UP001054837">
    <property type="component" value="Unassembled WGS sequence"/>
</dbReference>
<dbReference type="AlphaFoldDB" id="A0AAV4PHW1"/>
<reference evidence="1 2" key="1">
    <citation type="submission" date="2021-06" db="EMBL/GenBank/DDBJ databases">
        <title>Caerostris darwini draft genome.</title>
        <authorList>
            <person name="Kono N."/>
            <person name="Arakawa K."/>
        </authorList>
    </citation>
    <scope>NUCLEOTIDE SEQUENCE [LARGE SCALE GENOMIC DNA]</scope>
</reference>
<dbReference type="EMBL" id="BPLQ01002961">
    <property type="protein sequence ID" value="GIX96684.1"/>
    <property type="molecule type" value="Genomic_DNA"/>
</dbReference>
<sequence length="69" mass="7508">MKVQTFGCCELLESFSNVYCPHCKSTRLTGTSRKAGAFHSADQMATTSKAKMQLTTSRVVPRIGEGHNA</sequence>